<dbReference type="Pfam" id="PF13472">
    <property type="entry name" value="Lipase_GDSL_2"/>
    <property type="match status" value="1"/>
</dbReference>
<dbReference type="InterPro" id="IPR036514">
    <property type="entry name" value="SGNH_hydro_sf"/>
</dbReference>
<evidence type="ECO:0000313" key="2">
    <source>
        <dbReference type="EMBL" id="QMU97182.1"/>
    </source>
</evidence>
<name>A0A7D8AG23_9MICO</name>
<dbReference type="EMBL" id="CP043732">
    <property type="protein sequence ID" value="QMU97182.1"/>
    <property type="molecule type" value="Genomic_DNA"/>
</dbReference>
<organism evidence="2 3">
    <name type="scientific">Microbacterium esteraromaticum</name>
    <dbReference type="NCBI Taxonomy" id="57043"/>
    <lineage>
        <taxon>Bacteria</taxon>
        <taxon>Bacillati</taxon>
        <taxon>Actinomycetota</taxon>
        <taxon>Actinomycetes</taxon>
        <taxon>Micrococcales</taxon>
        <taxon>Microbacteriaceae</taxon>
        <taxon>Microbacterium</taxon>
    </lineage>
</organism>
<dbReference type="Gene3D" id="2.60.120.260">
    <property type="entry name" value="Galactose-binding domain-like"/>
    <property type="match status" value="1"/>
</dbReference>
<sequence>MPTHALSAVPLDVVEGSVRGALEIERTPEGIAPRRLPSWTRAQYGSPVMEWVANQTTGVHLDFVTSADAIQFDVMITRNLSVGIDSSERRSTFVAVVDGVETDRVALDEGHRLWVREDKSHTEEPGAASRFSLRLGPSAGSERRVVIWLPHNSWVEIRGMRASAPLLPAPSRGELTWLHHGSSISHGTNAAGPQETWPAIAAAGLGVDVINLGFNGQALLDPFTARSIRDTAADVITLKIGINLVNGDSMRARTLIPAIHGFLDTIREGHPHTPIVFISPIACPIHEDIPGPTVVIEEGTTELCFGTPRALDENDGVLTLRRIRALAERAIGQRATSDSRLFYMDGRDLFTEHDAHLLYDNLHPDGDGYRLMGERFAALARTTGSALAAAFEIAS</sequence>
<feature type="domain" description="SGNH hydrolase-type esterase" evidence="1">
    <location>
        <begin position="181"/>
        <end position="371"/>
    </location>
</feature>
<dbReference type="SUPFAM" id="SSF52266">
    <property type="entry name" value="SGNH hydrolase"/>
    <property type="match status" value="1"/>
</dbReference>
<dbReference type="InterPro" id="IPR013830">
    <property type="entry name" value="SGNH_hydro"/>
</dbReference>
<dbReference type="Proteomes" id="UP000515708">
    <property type="component" value="Chromosome"/>
</dbReference>
<proteinExistence type="predicted"/>
<dbReference type="AlphaFoldDB" id="A0A7D8AG23"/>
<dbReference type="Gene3D" id="3.40.50.1110">
    <property type="entry name" value="SGNH hydrolase"/>
    <property type="match status" value="1"/>
</dbReference>
<evidence type="ECO:0000313" key="3">
    <source>
        <dbReference type="Proteomes" id="UP000515708"/>
    </source>
</evidence>
<protein>
    <submittedName>
        <fullName evidence="2">Lipase</fullName>
    </submittedName>
</protein>
<reference evidence="2 3" key="1">
    <citation type="journal article" date="2020" name="Front. Microbiol.">
        <title>Design of Bacterial Strain-Specific qPCR Assays Using NGS Data and Publicly Available Resources and Its Application to Track Biocontrol Strains.</title>
        <authorList>
            <person name="Hernandez I."/>
            <person name="Sant C."/>
            <person name="Martinez R."/>
            <person name="Fernandez C."/>
        </authorList>
    </citation>
    <scope>NUCLEOTIDE SEQUENCE [LARGE SCALE GENOMIC DNA]</scope>
    <source>
        <strain evidence="2 3">B24</strain>
    </source>
</reference>
<evidence type="ECO:0000259" key="1">
    <source>
        <dbReference type="Pfam" id="PF13472"/>
    </source>
</evidence>
<accession>A0A7D8AG23</accession>
<gene>
    <name evidence="2" type="ORF">FVO59_08060</name>
</gene>